<dbReference type="EMBL" id="OOIN01000015">
    <property type="protein sequence ID" value="SPO26792.1"/>
    <property type="molecule type" value="Genomic_DNA"/>
</dbReference>
<proteinExistence type="predicted"/>
<protein>
    <submittedName>
        <fullName evidence="2">Uncharacterized protein</fullName>
    </submittedName>
</protein>
<evidence type="ECO:0000256" key="1">
    <source>
        <dbReference type="SAM" id="MobiDB-lite"/>
    </source>
</evidence>
<gene>
    <name evidence="2" type="ORF">UTRI_04104_B</name>
</gene>
<sequence>MEAMDRPKLMQTRQSDVDDEEDDEGPTVSQPTSQVSNKALLWQGKAKARQGRQKRDLQMSAVALATVRRGKPDLQLLCVGQVSCFLSRADQGIRDNSSHSAAQL</sequence>
<reference evidence="2 3" key="1">
    <citation type="submission" date="2018-03" db="EMBL/GenBank/DDBJ databases">
        <authorList>
            <person name="Guldener U."/>
        </authorList>
    </citation>
    <scope>NUCLEOTIDE SEQUENCE [LARGE SCALE GENOMIC DNA]</scope>
    <source>
        <strain evidence="2 3">NBRC100155</strain>
    </source>
</reference>
<evidence type="ECO:0000313" key="3">
    <source>
        <dbReference type="Proteomes" id="UP000324022"/>
    </source>
</evidence>
<feature type="region of interest" description="Disordered" evidence="1">
    <location>
        <begin position="1"/>
        <end position="56"/>
    </location>
</feature>
<dbReference type="AlphaFoldDB" id="A0A5C3E8C1"/>
<evidence type="ECO:0000313" key="2">
    <source>
        <dbReference type="EMBL" id="SPO26792.1"/>
    </source>
</evidence>
<name>A0A5C3E8C1_9BASI</name>
<feature type="compositionally biased region" description="Polar residues" evidence="1">
    <location>
        <begin position="27"/>
        <end position="37"/>
    </location>
</feature>
<accession>A0A5C3E8C1</accession>
<dbReference type="Proteomes" id="UP000324022">
    <property type="component" value="Unassembled WGS sequence"/>
</dbReference>
<organism evidence="2 3">
    <name type="scientific">Ustilago trichophora</name>
    <dbReference type="NCBI Taxonomy" id="86804"/>
    <lineage>
        <taxon>Eukaryota</taxon>
        <taxon>Fungi</taxon>
        <taxon>Dikarya</taxon>
        <taxon>Basidiomycota</taxon>
        <taxon>Ustilaginomycotina</taxon>
        <taxon>Ustilaginomycetes</taxon>
        <taxon>Ustilaginales</taxon>
        <taxon>Ustilaginaceae</taxon>
        <taxon>Ustilago</taxon>
    </lineage>
</organism>
<keyword evidence="3" id="KW-1185">Reference proteome</keyword>